<keyword evidence="2" id="KW-1185">Reference proteome</keyword>
<dbReference type="eggNOG" id="ENOG502ZYC9">
    <property type="taxonomic scope" value="Bacteria"/>
</dbReference>
<evidence type="ECO:0000313" key="1">
    <source>
        <dbReference type="EMBL" id="EZH75791.1"/>
    </source>
</evidence>
<dbReference type="EMBL" id="AQRA01000001">
    <property type="protein sequence ID" value="EZH75791.1"/>
    <property type="molecule type" value="Genomic_DNA"/>
</dbReference>
<sequence length="83" mass="10291">MRKITLEEEFNARELDIKYKDLWNRGIHLFTINDQNRDFYYSIYYVDLLFVEVIYNKITGDIITIKSFTDKRKLMFYLREDFS</sequence>
<evidence type="ECO:0000313" key="2">
    <source>
        <dbReference type="Proteomes" id="UP000023541"/>
    </source>
</evidence>
<accession>A0A023C0F1</accession>
<comment type="caution">
    <text evidence="1">The sequence shown here is derived from an EMBL/GenBank/DDBJ whole genome shotgun (WGS) entry which is preliminary data.</text>
</comment>
<dbReference type="RefSeq" id="WP_034238482.1">
    <property type="nucleotide sequence ID" value="NZ_AQRA01000001.1"/>
</dbReference>
<dbReference type="AlphaFoldDB" id="A0A023C0F1"/>
<gene>
    <name evidence="1" type="ORF">ATO12_03110</name>
</gene>
<name>A0A023C0F1_9FLAO</name>
<organism evidence="1 2">
    <name type="scientific">Aquimarina atlantica</name>
    <dbReference type="NCBI Taxonomy" id="1317122"/>
    <lineage>
        <taxon>Bacteria</taxon>
        <taxon>Pseudomonadati</taxon>
        <taxon>Bacteroidota</taxon>
        <taxon>Flavobacteriia</taxon>
        <taxon>Flavobacteriales</taxon>
        <taxon>Flavobacteriaceae</taxon>
        <taxon>Aquimarina</taxon>
    </lineage>
</organism>
<proteinExistence type="predicted"/>
<reference evidence="1 2" key="1">
    <citation type="submission" date="2014-04" db="EMBL/GenBank/DDBJ databases">
        <title>Aquimarina sp. 22II-S11-z7 Genome Sequencing.</title>
        <authorList>
            <person name="Lai Q."/>
        </authorList>
    </citation>
    <scope>NUCLEOTIDE SEQUENCE [LARGE SCALE GENOMIC DNA]</scope>
    <source>
        <strain evidence="1 2">22II-S11-z7</strain>
    </source>
</reference>
<dbReference type="OrthoDB" id="1163336at2"/>
<dbReference type="Proteomes" id="UP000023541">
    <property type="component" value="Unassembled WGS sequence"/>
</dbReference>
<protein>
    <submittedName>
        <fullName evidence="1">Uncharacterized protein</fullName>
    </submittedName>
</protein>